<dbReference type="AlphaFoldDB" id="A0A1W1VLT7"/>
<organism evidence="23 24">
    <name type="scientific">Thermanaeromonas toyohensis ToBE</name>
    <dbReference type="NCBI Taxonomy" id="698762"/>
    <lineage>
        <taxon>Bacteria</taxon>
        <taxon>Bacillati</taxon>
        <taxon>Bacillota</taxon>
        <taxon>Clostridia</taxon>
        <taxon>Neomoorellales</taxon>
        <taxon>Neomoorellaceae</taxon>
        <taxon>Thermanaeromonas</taxon>
    </lineage>
</organism>
<gene>
    <name evidence="23" type="ORF">SAMN00808754_1013</name>
</gene>
<feature type="transmembrane region" description="Helical" evidence="22">
    <location>
        <begin position="143"/>
        <end position="163"/>
    </location>
</feature>
<evidence type="ECO:0000256" key="18">
    <source>
        <dbReference type="ARBA" id="ARBA00041418"/>
    </source>
</evidence>
<evidence type="ECO:0000256" key="6">
    <source>
        <dbReference type="ARBA" id="ARBA00022679"/>
    </source>
</evidence>
<comment type="similarity">
    <text evidence="16">Belongs to the SEDS family. FtsW subfamily.</text>
</comment>
<evidence type="ECO:0000256" key="4">
    <source>
        <dbReference type="ARBA" id="ARBA00022618"/>
    </source>
</evidence>
<keyword evidence="3" id="KW-1003">Cell membrane</keyword>
<feature type="transmembrane region" description="Helical" evidence="22">
    <location>
        <begin position="192"/>
        <end position="212"/>
    </location>
</feature>
<dbReference type="EC" id="2.4.99.28" evidence="19"/>
<comment type="subcellular location">
    <subcellularLocation>
        <location evidence="1">Cell membrane</location>
        <topology evidence="1">Multi-pass membrane protein</topology>
    </subcellularLocation>
</comment>
<dbReference type="GO" id="GO:0032153">
    <property type="term" value="C:cell division site"/>
    <property type="evidence" value="ECO:0007669"/>
    <property type="project" value="TreeGrafter"/>
</dbReference>
<evidence type="ECO:0000313" key="23">
    <source>
        <dbReference type="EMBL" id="SMB94332.1"/>
    </source>
</evidence>
<keyword evidence="9" id="KW-0573">Peptidoglycan synthesis</keyword>
<feature type="transmembrane region" description="Helical" evidence="22">
    <location>
        <begin position="169"/>
        <end position="185"/>
    </location>
</feature>
<dbReference type="PROSITE" id="PS00428">
    <property type="entry name" value="FTSW_RODA_SPOVE"/>
    <property type="match status" value="1"/>
</dbReference>
<accession>A0A1W1VLT7</accession>
<feature type="transmembrane region" description="Helical" evidence="22">
    <location>
        <begin position="54"/>
        <end position="71"/>
    </location>
</feature>
<feature type="transmembrane region" description="Helical" evidence="22">
    <location>
        <begin position="306"/>
        <end position="325"/>
    </location>
</feature>
<dbReference type="GO" id="GO:0008360">
    <property type="term" value="P:regulation of cell shape"/>
    <property type="evidence" value="ECO:0007669"/>
    <property type="project" value="UniProtKB-KW"/>
</dbReference>
<dbReference type="STRING" id="698762.SAMN00808754_1013"/>
<feature type="transmembrane region" description="Helical" evidence="22">
    <location>
        <begin position="268"/>
        <end position="294"/>
    </location>
</feature>
<evidence type="ECO:0000256" key="21">
    <source>
        <dbReference type="ARBA" id="ARBA00049966"/>
    </source>
</evidence>
<evidence type="ECO:0000256" key="16">
    <source>
        <dbReference type="ARBA" id="ARBA00038053"/>
    </source>
</evidence>
<evidence type="ECO:0000256" key="11">
    <source>
        <dbReference type="ARBA" id="ARBA00023136"/>
    </source>
</evidence>
<evidence type="ECO:0000256" key="7">
    <source>
        <dbReference type="ARBA" id="ARBA00022692"/>
    </source>
</evidence>
<evidence type="ECO:0000256" key="14">
    <source>
        <dbReference type="ARBA" id="ARBA00032370"/>
    </source>
</evidence>
<feature type="transmembrane region" description="Helical" evidence="22">
    <location>
        <begin position="12"/>
        <end position="34"/>
    </location>
</feature>
<name>A0A1W1VLT7_9FIRM</name>
<sequence>MLRRADLRAESPVDFGLLLGVLVLLSMSIIMVFSSSAITAANSQGDAFYFLKRQLAWAGLGLTCMITLMRIPYITFRRLAGPLLGISILLLVLVLIIGISAKGSSRWLGVGPFSFQPSEVIKLAMVIFLAARLAENSRRLGSSFVRGLGPYLLLVLLVCGLILAQPDLGTAIAIAGTSYLLLTAAGANRKHLLILFLAGLALVGLAIIIAPYRMARFTAFLNPWADPQGKGYQTIQSLLALGSGGPFGTGLGRGRQKLYYVPEEHTDFIFAILGEELGFIGTALVVAAFALLLWRGFRVAMKVPDAFGSLLAAGITIMIIFQALLNMGVVTGLLPVTGITLPLVSYGGSSLVFTLAGVGILLNISRYVRT</sequence>
<proteinExistence type="inferred from homology"/>
<keyword evidence="8" id="KW-0133">Cell shape</keyword>
<evidence type="ECO:0000256" key="15">
    <source>
        <dbReference type="ARBA" id="ARBA00033270"/>
    </source>
</evidence>
<feature type="transmembrane region" description="Helical" evidence="22">
    <location>
        <begin position="113"/>
        <end position="131"/>
    </location>
</feature>
<keyword evidence="7 22" id="KW-0812">Transmembrane</keyword>
<keyword evidence="13" id="KW-0961">Cell wall biogenesis/degradation</keyword>
<keyword evidence="4 23" id="KW-0132">Cell division</keyword>
<evidence type="ECO:0000313" key="24">
    <source>
        <dbReference type="Proteomes" id="UP000192569"/>
    </source>
</evidence>
<evidence type="ECO:0000256" key="5">
    <source>
        <dbReference type="ARBA" id="ARBA00022676"/>
    </source>
</evidence>
<evidence type="ECO:0000256" key="1">
    <source>
        <dbReference type="ARBA" id="ARBA00004651"/>
    </source>
</evidence>
<evidence type="ECO:0000256" key="10">
    <source>
        <dbReference type="ARBA" id="ARBA00022989"/>
    </source>
</evidence>
<evidence type="ECO:0000256" key="3">
    <source>
        <dbReference type="ARBA" id="ARBA00022475"/>
    </source>
</evidence>
<dbReference type="GO" id="GO:0005886">
    <property type="term" value="C:plasma membrane"/>
    <property type="evidence" value="ECO:0007669"/>
    <property type="project" value="UniProtKB-SubCell"/>
</dbReference>
<evidence type="ECO:0000256" key="9">
    <source>
        <dbReference type="ARBA" id="ARBA00022984"/>
    </source>
</evidence>
<dbReference type="GO" id="GO:0009252">
    <property type="term" value="P:peptidoglycan biosynthetic process"/>
    <property type="evidence" value="ECO:0007669"/>
    <property type="project" value="UniProtKB-KW"/>
</dbReference>
<dbReference type="GO" id="GO:0071555">
    <property type="term" value="P:cell wall organization"/>
    <property type="evidence" value="ECO:0007669"/>
    <property type="project" value="UniProtKB-KW"/>
</dbReference>
<dbReference type="InterPro" id="IPR001182">
    <property type="entry name" value="FtsW/RodA"/>
</dbReference>
<dbReference type="NCBIfam" id="TIGR02614">
    <property type="entry name" value="ftsW"/>
    <property type="match status" value="1"/>
</dbReference>
<protein>
    <recommendedName>
        <fullName evidence="17">Probable peptidoglycan glycosyltransferase FtsW</fullName>
        <ecNumber evidence="19">2.4.99.28</ecNumber>
    </recommendedName>
    <alternativeName>
        <fullName evidence="18">Cell division protein FtsW</fullName>
    </alternativeName>
    <alternativeName>
        <fullName evidence="15">Cell wall polymerase</fullName>
    </alternativeName>
    <alternativeName>
        <fullName evidence="14">Peptidoglycan polymerase</fullName>
    </alternativeName>
</protein>
<keyword evidence="12" id="KW-0131">Cell cycle</keyword>
<dbReference type="InterPro" id="IPR018365">
    <property type="entry name" value="Cell_cycle_FtsW-rel_CS"/>
</dbReference>
<evidence type="ECO:0000256" key="22">
    <source>
        <dbReference type="SAM" id="Phobius"/>
    </source>
</evidence>
<dbReference type="InterPro" id="IPR013437">
    <property type="entry name" value="FtsW"/>
</dbReference>
<dbReference type="Proteomes" id="UP000192569">
    <property type="component" value="Chromosome I"/>
</dbReference>
<dbReference type="NCBIfam" id="TIGR02210">
    <property type="entry name" value="rodA_shape"/>
    <property type="match status" value="1"/>
</dbReference>
<keyword evidence="10 22" id="KW-1133">Transmembrane helix</keyword>
<keyword evidence="24" id="KW-1185">Reference proteome</keyword>
<comment type="function">
    <text evidence="21">Peptidoglycan polymerase that is essential for cell division.</text>
</comment>
<evidence type="ECO:0000256" key="2">
    <source>
        <dbReference type="ARBA" id="ARBA00004752"/>
    </source>
</evidence>
<keyword evidence="11 22" id="KW-0472">Membrane</keyword>
<feature type="transmembrane region" description="Helical" evidence="22">
    <location>
        <begin position="83"/>
        <end position="101"/>
    </location>
</feature>
<dbReference type="GO" id="GO:0008955">
    <property type="term" value="F:peptidoglycan glycosyltransferase activity"/>
    <property type="evidence" value="ECO:0007669"/>
    <property type="project" value="UniProtKB-EC"/>
</dbReference>
<dbReference type="PANTHER" id="PTHR30474">
    <property type="entry name" value="CELL CYCLE PROTEIN"/>
    <property type="match status" value="1"/>
</dbReference>
<evidence type="ECO:0000256" key="13">
    <source>
        <dbReference type="ARBA" id="ARBA00023316"/>
    </source>
</evidence>
<evidence type="ECO:0000256" key="19">
    <source>
        <dbReference type="ARBA" id="ARBA00044770"/>
    </source>
</evidence>
<dbReference type="Pfam" id="PF01098">
    <property type="entry name" value="FTSW_RODA_SPOVE"/>
    <property type="match status" value="1"/>
</dbReference>
<keyword evidence="6" id="KW-0808">Transferase</keyword>
<dbReference type="PANTHER" id="PTHR30474:SF2">
    <property type="entry name" value="PEPTIDOGLYCAN GLYCOSYLTRANSFERASE FTSW-RELATED"/>
    <property type="match status" value="1"/>
</dbReference>
<dbReference type="GO" id="GO:0015648">
    <property type="term" value="F:lipid-linked peptidoglycan transporter activity"/>
    <property type="evidence" value="ECO:0007669"/>
    <property type="project" value="TreeGrafter"/>
</dbReference>
<reference evidence="23 24" key="1">
    <citation type="submission" date="2017-04" db="EMBL/GenBank/DDBJ databases">
        <authorList>
            <person name="Afonso C.L."/>
            <person name="Miller P.J."/>
            <person name="Scott M.A."/>
            <person name="Spackman E."/>
            <person name="Goraichik I."/>
            <person name="Dimitrov K.M."/>
            <person name="Suarez D.L."/>
            <person name="Swayne D.E."/>
        </authorList>
    </citation>
    <scope>NUCLEOTIDE SEQUENCE [LARGE SCALE GENOMIC DNA]</scope>
    <source>
        <strain evidence="23 24">ToBE</strain>
    </source>
</reference>
<evidence type="ECO:0000256" key="12">
    <source>
        <dbReference type="ARBA" id="ARBA00023306"/>
    </source>
</evidence>
<dbReference type="RefSeq" id="WP_231967938.1">
    <property type="nucleotide sequence ID" value="NZ_LT838272.1"/>
</dbReference>
<dbReference type="GO" id="GO:0051301">
    <property type="term" value="P:cell division"/>
    <property type="evidence" value="ECO:0007669"/>
    <property type="project" value="UniProtKB-KW"/>
</dbReference>
<evidence type="ECO:0000256" key="17">
    <source>
        <dbReference type="ARBA" id="ARBA00041185"/>
    </source>
</evidence>
<comment type="catalytic activity">
    <reaction evidence="20">
        <text>[GlcNAc-(1-&gt;4)-Mur2Ac(oyl-L-Ala-gamma-D-Glu-L-Lys-D-Ala-D-Ala)](n)-di-trans,octa-cis-undecaprenyl diphosphate + beta-D-GlcNAc-(1-&gt;4)-Mur2Ac(oyl-L-Ala-gamma-D-Glu-L-Lys-D-Ala-D-Ala)-di-trans,octa-cis-undecaprenyl diphosphate = [GlcNAc-(1-&gt;4)-Mur2Ac(oyl-L-Ala-gamma-D-Glu-L-Lys-D-Ala-D-Ala)](n+1)-di-trans,octa-cis-undecaprenyl diphosphate + di-trans,octa-cis-undecaprenyl diphosphate + H(+)</text>
        <dbReference type="Rhea" id="RHEA:23708"/>
        <dbReference type="Rhea" id="RHEA-COMP:9602"/>
        <dbReference type="Rhea" id="RHEA-COMP:9603"/>
        <dbReference type="ChEBI" id="CHEBI:15378"/>
        <dbReference type="ChEBI" id="CHEBI:58405"/>
        <dbReference type="ChEBI" id="CHEBI:60033"/>
        <dbReference type="ChEBI" id="CHEBI:78435"/>
        <dbReference type="EC" id="2.4.99.28"/>
    </reaction>
</comment>
<dbReference type="EMBL" id="LT838272">
    <property type="protein sequence ID" value="SMB94332.1"/>
    <property type="molecule type" value="Genomic_DNA"/>
</dbReference>
<keyword evidence="5" id="KW-0328">Glycosyltransferase</keyword>
<dbReference type="InterPro" id="IPR011923">
    <property type="entry name" value="RodA/MrdB"/>
</dbReference>
<comment type="pathway">
    <text evidence="2">Cell wall biogenesis; peptidoglycan biosynthesis.</text>
</comment>
<feature type="transmembrane region" description="Helical" evidence="22">
    <location>
        <begin position="345"/>
        <end position="364"/>
    </location>
</feature>
<evidence type="ECO:0000256" key="20">
    <source>
        <dbReference type="ARBA" id="ARBA00049902"/>
    </source>
</evidence>
<evidence type="ECO:0000256" key="8">
    <source>
        <dbReference type="ARBA" id="ARBA00022960"/>
    </source>
</evidence>